<evidence type="ECO:0000256" key="4">
    <source>
        <dbReference type="ARBA" id="ARBA00022519"/>
    </source>
</evidence>
<evidence type="ECO:0000256" key="11">
    <source>
        <dbReference type="SAM" id="Phobius"/>
    </source>
</evidence>
<accession>A0A1G7T2V9</accession>
<feature type="domain" description="ABC transporter" evidence="12">
    <location>
        <begin position="354"/>
        <end position="586"/>
    </location>
</feature>
<dbReference type="InterPro" id="IPR027417">
    <property type="entry name" value="P-loop_NTPase"/>
</dbReference>
<keyword evidence="4" id="KW-0997">Cell inner membrane</keyword>
<evidence type="ECO:0000256" key="1">
    <source>
        <dbReference type="ARBA" id="ARBA00004651"/>
    </source>
</evidence>
<evidence type="ECO:0000256" key="8">
    <source>
        <dbReference type="ARBA" id="ARBA00022989"/>
    </source>
</evidence>
<evidence type="ECO:0000313" key="14">
    <source>
        <dbReference type="EMBL" id="SDG28920.1"/>
    </source>
</evidence>
<dbReference type="SUPFAM" id="SSF52540">
    <property type="entry name" value="P-loop containing nucleoside triphosphate hydrolases"/>
    <property type="match status" value="1"/>
</dbReference>
<evidence type="ECO:0000256" key="2">
    <source>
        <dbReference type="ARBA" id="ARBA00022448"/>
    </source>
</evidence>
<feature type="transmembrane region" description="Helical" evidence="11">
    <location>
        <begin position="140"/>
        <end position="159"/>
    </location>
</feature>
<dbReference type="STRING" id="504805.SAMN05421505_10353"/>
<dbReference type="SUPFAM" id="SSF90123">
    <property type="entry name" value="ABC transporter transmembrane region"/>
    <property type="match status" value="1"/>
</dbReference>
<dbReference type="InterPro" id="IPR003593">
    <property type="entry name" value="AAA+_ATPase"/>
</dbReference>
<evidence type="ECO:0000256" key="9">
    <source>
        <dbReference type="ARBA" id="ARBA00023136"/>
    </source>
</evidence>
<organism evidence="14 15">
    <name type="scientific">Sinosporangium album</name>
    <dbReference type="NCBI Taxonomy" id="504805"/>
    <lineage>
        <taxon>Bacteria</taxon>
        <taxon>Bacillati</taxon>
        <taxon>Actinomycetota</taxon>
        <taxon>Actinomycetes</taxon>
        <taxon>Streptosporangiales</taxon>
        <taxon>Streptosporangiaceae</taxon>
        <taxon>Sinosporangium</taxon>
    </lineage>
</organism>
<dbReference type="CDD" id="cd07346">
    <property type="entry name" value="ABC_6TM_exporters"/>
    <property type="match status" value="1"/>
</dbReference>
<feature type="transmembrane region" description="Helical" evidence="11">
    <location>
        <begin position="165"/>
        <end position="184"/>
    </location>
</feature>
<dbReference type="Pfam" id="PF00664">
    <property type="entry name" value="ABC_membrane"/>
    <property type="match status" value="1"/>
</dbReference>
<feature type="transmembrane region" description="Helical" evidence="11">
    <location>
        <begin position="26"/>
        <end position="46"/>
    </location>
</feature>
<dbReference type="GO" id="GO:0015421">
    <property type="term" value="F:ABC-type oligopeptide transporter activity"/>
    <property type="evidence" value="ECO:0007669"/>
    <property type="project" value="TreeGrafter"/>
</dbReference>
<dbReference type="InterPro" id="IPR036640">
    <property type="entry name" value="ABC1_TM_sf"/>
</dbReference>
<dbReference type="FunFam" id="3.40.50.300:FF:001001">
    <property type="entry name" value="Multidrug ABC transporter ATP-binding protein"/>
    <property type="match status" value="1"/>
</dbReference>
<sequence>MDRLPVSSAAEVRAYARRLARGHPRALALAVAVHAAGAICGLAMPLLLGDLIERIPRGTADVETVIALAVMFVLGQAFLSGVAIYLSARLGEQVLAELRERFVDDVLAMPLATVERAGTGEVVARTTRDVGLLANAVRQAVPDAMLAVTTIVMIVGAVLLTDPLLLLPCLSAVPVLWLAARWYLTRAHAGYVRQNAAYADLAEGLTQTVEGARTVEALGIARRRAERADHDIASAYSAERYTLGLRTVFLPISDLSYALPVVAVLVIGGLLYLDGLVSLAAVTTGALYALQLVGPVDVLLYWLNELQLSGAALARLIGVRGASADPDAGVGADAAPAPSRPSAARPPSRDIGHVTFKSVSFAYHDDHDVVRDLDLEIHRGERLAIVGPSGAGKSTVGRLLAGIYEPRVGSIALDGLPTAGLPLSELRRRVALVTQEHHVFSATLAENLLMARPDANRAELEAALRALDAWDWAADIGLATPVGSGGLDLSPAQAQQLALVRLALADPHVLVLDEATSLLASQTARRVERSLSALVKGRTVVAIAHRLQTAHDADRIAVMERGRVVELGSHDELVRAGGSYAALWRSWHGASEN</sequence>
<dbReference type="InterPro" id="IPR039421">
    <property type="entry name" value="Type_1_exporter"/>
</dbReference>
<keyword evidence="15" id="KW-1185">Reference proteome</keyword>
<dbReference type="RefSeq" id="WP_245690770.1">
    <property type="nucleotide sequence ID" value="NZ_FNCN01000003.1"/>
</dbReference>
<dbReference type="Gene3D" id="1.20.1560.10">
    <property type="entry name" value="ABC transporter type 1, transmembrane domain"/>
    <property type="match status" value="1"/>
</dbReference>
<evidence type="ECO:0000256" key="5">
    <source>
        <dbReference type="ARBA" id="ARBA00022692"/>
    </source>
</evidence>
<evidence type="ECO:0000256" key="7">
    <source>
        <dbReference type="ARBA" id="ARBA00022840"/>
    </source>
</evidence>
<keyword evidence="2" id="KW-0813">Transport</keyword>
<gene>
    <name evidence="14" type="ORF">SAMN05421505_10353</name>
</gene>
<dbReference type="AlphaFoldDB" id="A0A1G7T2V9"/>
<dbReference type="InterPro" id="IPR003439">
    <property type="entry name" value="ABC_transporter-like_ATP-bd"/>
</dbReference>
<dbReference type="Proteomes" id="UP000198923">
    <property type="component" value="Unassembled WGS sequence"/>
</dbReference>
<keyword evidence="3" id="KW-1003">Cell membrane</keyword>
<evidence type="ECO:0000256" key="3">
    <source>
        <dbReference type="ARBA" id="ARBA00022475"/>
    </source>
</evidence>
<feature type="compositionally biased region" description="Low complexity" evidence="10">
    <location>
        <begin position="328"/>
        <end position="346"/>
    </location>
</feature>
<feature type="domain" description="ABC transmembrane type-1" evidence="13">
    <location>
        <begin position="28"/>
        <end position="308"/>
    </location>
</feature>
<dbReference type="GO" id="GO:0016887">
    <property type="term" value="F:ATP hydrolysis activity"/>
    <property type="evidence" value="ECO:0007669"/>
    <property type="project" value="InterPro"/>
</dbReference>
<dbReference type="GO" id="GO:0005524">
    <property type="term" value="F:ATP binding"/>
    <property type="evidence" value="ECO:0007669"/>
    <property type="project" value="UniProtKB-KW"/>
</dbReference>
<evidence type="ECO:0000259" key="13">
    <source>
        <dbReference type="PROSITE" id="PS50929"/>
    </source>
</evidence>
<dbReference type="PANTHER" id="PTHR43394">
    <property type="entry name" value="ATP-DEPENDENT PERMEASE MDL1, MITOCHONDRIAL"/>
    <property type="match status" value="1"/>
</dbReference>
<dbReference type="SMART" id="SM00382">
    <property type="entry name" value="AAA"/>
    <property type="match status" value="1"/>
</dbReference>
<dbReference type="Pfam" id="PF00005">
    <property type="entry name" value="ABC_tran"/>
    <property type="match status" value="1"/>
</dbReference>
<feature type="transmembrane region" description="Helical" evidence="11">
    <location>
        <begin position="66"/>
        <end position="86"/>
    </location>
</feature>
<keyword evidence="6" id="KW-0547">Nucleotide-binding</keyword>
<keyword evidence="5 11" id="KW-0812">Transmembrane</keyword>
<dbReference type="PROSITE" id="PS50929">
    <property type="entry name" value="ABC_TM1F"/>
    <property type="match status" value="1"/>
</dbReference>
<reference evidence="14 15" key="1">
    <citation type="submission" date="2016-10" db="EMBL/GenBank/DDBJ databases">
        <authorList>
            <person name="de Groot N.N."/>
        </authorList>
    </citation>
    <scope>NUCLEOTIDE SEQUENCE [LARGE SCALE GENOMIC DNA]</scope>
    <source>
        <strain evidence="14 15">CPCC 201354</strain>
    </source>
</reference>
<evidence type="ECO:0000313" key="15">
    <source>
        <dbReference type="Proteomes" id="UP000198923"/>
    </source>
</evidence>
<keyword evidence="8 11" id="KW-1133">Transmembrane helix</keyword>
<feature type="region of interest" description="Disordered" evidence="10">
    <location>
        <begin position="328"/>
        <end position="350"/>
    </location>
</feature>
<evidence type="ECO:0000256" key="10">
    <source>
        <dbReference type="SAM" id="MobiDB-lite"/>
    </source>
</evidence>
<evidence type="ECO:0000259" key="12">
    <source>
        <dbReference type="PROSITE" id="PS50893"/>
    </source>
</evidence>
<name>A0A1G7T2V9_9ACTN</name>
<dbReference type="GO" id="GO:0005886">
    <property type="term" value="C:plasma membrane"/>
    <property type="evidence" value="ECO:0007669"/>
    <property type="project" value="UniProtKB-SubCell"/>
</dbReference>
<keyword evidence="7" id="KW-0067">ATP-binding</keyword>
<evidence type="ECO:0000256" key="6">
    <source>
        <dbReference type="ARBA" id="ARBA00022741"/>
    </source>
</evidence>
<proteinExistence type="predicted"/>
<protein>
    <submittedName>
        <fullName evidence="14">ABC-type multidrug transport system, ATPase and permease component</fullName>
    </submittedName>
</protein>
<dbReference type="Gene3D" id="3.40.50.300">
    <property type="entry name" value="P-loop containing nucleotide triphosphate hydrolases"/>
    <property type="match status" value="1"/>
</dbReference>
<dbReference type="PANTHER" id="PTHR43394:SF1">
    <property type="entry name" value="ATP-BINDING CASSETTE SUB-FAMILY B MEMBER 10, MITOCHONDRIAL"/>
    <property type="match status" value="1"/>
</dbReference>
<keyword evidence="9 11" id="KW-0472">Membrane</keyword>
<dbReference type="EMBL" id="FNCN01000003">
    <property type="protein sequence ID" value="SDG28920.1"/>
    <property type="molecule type" value="Genomic_DNA"/>
</dbReference>
<comment type="subcellular location">
    <subcellularLocation>
        <location evidence="1">Cell membrane</location>
        <topology evidence="1">Multi-pass membrane protein</topology>
    </subcellularLocation>
</comment>
<dbReference type="InterPro" id="IPR011527">
    <property type="entry name" value="ABC1_TM_dom"/>
</dbReference>
<dbReference type="PROSITE" id="PS50893">
    <property type="entry name" value="ABC_TRANSPORTER_2"/>
    <property type="match status" value="1"/>
</dbReference>
<feature type="transmembrane region" description="Helical" evidence="11">
    <location>
        <begin position="255"/>
        <end position="273"/>
    </location>
</feature>